<proteinExistence type="predicted"/>
<protein>
    <submittedName>
        <fullName evidence="1">Uncharacterized protein</fullName>
    </submittedName>
</protein>
<comment type="caution">
    <text evidence="1">The sequence shown here is derived from an EMBL/GenBank/DDBJ whole genome shotgun (WGS) entry which is preliminary data.</text>
</comment>
<accession>A0A849BE56</accession>
<gene>
    <name evidence="1" type="ORF">HLB16_14495</name>
</gene>
<dbReference type="RefSeq" id="WP_053821952.1">
    <property type="nucleotide sequence ID" value="NZ_BAAAEB010000068.1"/>
</dbReference>
<evidence type="ECO:0000313" key="2">
    <source>
        <dbReference type="Proteomes" id="UP000542973"/>
    </source>
</evidence>
<organism evidence="1 2">
    <name type="scientific">Cupriavidus gilardii</name>
    <dbReference type="NCBI Taxonomy" id="82541"/>
    <lineage>
        <taxon>Bacteria</taxon>
        <taxon>Pseudomonadati</taxon>
        <taxon>Pseudomonadota</taxon>
        <taxon>Betaproteobacteria</taxon>
        <taxon>Burkholderiales</taxon>
        <taxon>Burkholderiaceae</taxon>
        <taxon>Cupriavidus</taxon>
    </lineage>
</organism>
<dbReference type="AlphaFoldDB" id="A0A849BE56"/>
<evidence type="ECO:0000313" key="1">
    <source>
        <dbReference type="EMBL" id="NNH12083.1"/>
    </source>
</evidence>
<name>A0A849BE56_9BURK</name>
<dbReference type="Proteomes" id="UP000542973">
    <property type="component" value="Unassembled WGS sequence"/>
</dbReference>
<reference evidence="1 2" key="1">
    <citation type="submission" date="2020-05" db="EMBL/GenBank/DDBJ databases">
        <title>MicrobeNet Type strains.</title>
        <authorList>
            <person name="Nicholson A.C."/>
        </authorList>
    </citation>
    <scope>NUCLEOTIDE SEQUENCE [LARGE SCALE GENOMIC DNA]</scope>
    <source>
        <strain evidence="1 2">ATCC 700815</strain>
    </source>
</reference>
<dbReference type="EMBL" id="JABEMD010000023">
    <property type="protein sequence ID" value="NNH12083.1"/>
    <property type="molecule type" value="Genomic_DNA"/>
</dbReference>
<sequence>MKVTPLVTFAQREKVERLEGAISRYPQVECPVWHHFAPGLYARKMLIRKGTVLTGAVHKTEHLCIISGDIEVTTDDGVKRITDAHAIITSKPGAKRAGYAHEDTYWTTVHATDETDLDKLVEELTESTSRELLGAPENRQLLANRTEMSKCLSE</sequence>